<dbReference type="GO" id="GO:0019867">
    <property type="term" value="C:outer membrane"/>
    <property type="evidence" value="ECO:0007669"/>
    <property type="project" value="InterPro"/>
</dbReference>
<feature type="chain" id="PRO_5006396626" description="Outer membrane protein assembly factor BamE domain-containing protein" evidence="3">
    <location>
        <begin position="21"/>
        <end position="97"/>
    </location>
</feature>
<comment type="caution">
    <text evidence="5">The sequence shown here is derived from an EMBL/GenBank/DDBJ whole genome shotgun (WGS) entry which is preliminary data.</text>
</comment>
<organism evidence="5 6">
    <name type="scientific">Stenotrophomonas daejeonensis</name>
    <dbReference type="NCBI Taxonomy" id="659018"/>
    <lineage>
        <taxon>Bacteria</taxon>
        <taxon>Pseudomonadati</taxon>
        <taxon>Pseudomonadota</taxon>
        <taxon>Gammaproteobacteria</taxon>
        <taxon>Lysobacterales</taxon>
        <taxon>Lysobacteraceae</taxon>
        <taxon>Stenotrophomonas</taxon>
    </lineage>
</organism>
<dbReference type="PROSITE" id="PS51257">
    <property type="entry name" value="PROKAR_LIPOPROTEIN"/>
    <property type="match status" value="1"/>
</dbReference>
<dbReference type="Gene3D" id="3.30.1450.10">
    <property type="match status" value="1"/>
</dbReference>
<keyword evidence="1 3" id="KW-0732">Signal</keyword>
<dbReference type="EMBL" id="LDJP01000007">
    <property type="protein sequence ID" value="KRG88203.1"/>
    <property type="molecule type" value="Genomic_DNA"/>
</dbReference>
<gene>
    <name evidence="5" type="ORF">ABB34_01110</name>
</gene>
<accession>A0A0R0E1W8</accession>
<dbReference type="STRING" id="659018.ABB34_01110"/>
<evidence type="ECO:0000256" key="1">
    <source>
        <dbReference type="ARBA" id="ARBA00022729"/>
    </source>
</evidence>
<dbReference type="AlphaFoldDB" id="A0A0R0E1W8"/>
<dbReference type="Proteomes" id="UP000050940">
    <property type="component" value="Unassembled WGS sequence"/>
</dbReference>
<dbReference type="PATRIC" id="fig|659018.3.peg.2459"/>
<feature type="domain" description="Outer membrane protein assembly factor BamE" evidence="4">
    <location>
        <begin position="25"/>
        <end position="88"/>
    </location>
</feature>
<evidence type="ECO:0000259" key="4">
    <source>
        <dbReference type="Pfam" id="PF04355"/>
    </source>
</evidence>
<sequence length="97" mass="10558">MKKVFALLLASLLLTACATAGTKFDFSQARQIRVGMTEQEVVQLMGKPMSVTARGQNQVWVWSYAKAGAFSVDSKSVSVIFQDGRVVEAPSIPDSFK</sequence>
<evidence type="ECO:0000313" key="6">
    <source>
        <dbReference type="Proteomes" id="UP000050940"/>
    </source>
</evidence>
<dbReference type="InterPro" id="IPR007450">
    <property type="entry name" value="BamE_dom"/>
</dbReference>
<evidence type="ECO:0000256" key="3">
    <source>
        <dbReference type="SAM" id="SignalP"/>
    </source>
</evidence>
<feature type="signal peptide" evidence="3">
    <location>
        <begin position="1"/>
        <end position="20"/>
    </location>
</feature>
<protein>
    <recommendedName>
        <fullName evidence="4">Outer membrane protein assembly factor BamE domain-containing protein</fullName>
    </recommendedName>
</protein>
<dbReference type="RefSeq" id="WP_057639396.1">
    <property type="nucleotide sequence ID" value="NZ_LDJP01000007.1"/>
</dbReference>
<keyword evidence="6" id="KW-1185">Reference proteome</keyword>
<dbReference type="Pfam" id="PF04355">
    <property type="entry name" value="BamE"/>
    <property type="match status" value="1"/>
</dbReference>
<keyword evidence="2" id="KW-0472">Membrane</keyword>
<dbReference type="OrthoDB" id="9808250at2"/>
<name>A0A0R0E1W8_9GAMM</name>
<reference evidence="5 6" key="1">
    <citation type="submission" date="2015-05" db="EMBL/GenBank/DDBJ databases">
        <title>Genome sequencing and analysis of members of genus Stenotrophomonas.</title>
        <authorList>
            <person name="Patil P.P."/>
            <person name="Midha S."/>
            <person name="Patil P.B."/>
        </authorList>
    </citation>
    <scope>NUCLEOTIDE SEQUENCE [LARGE SCALE GENOMIC DNA]</scope>
    <source>
        <strain evidence="5 6">JCM 16244</strain>
    </source>
</reference>
<evidence type="ECO:0000313" key="5">
    <source>
        <dbReference type="EMBL" id="KRG88203.1"/>
    </source>
</evidence>
<dbReference type="InterPro" id="IPR037873">
    <property type="entry name" value="BamE-like"/>
</dbReference>
<evidence type="ECO:0000256" key="2">
    <source>
        <dbReference type="ARBA" id="ARBA00023136"/>
    </source>
</evidence>
<proteinExistence type="predicted"/>